<dbReference type="RefSeq" id="WP_116687069.1">
    <property type="nucleotide sequence ID" value="NZ_CAWNYD010000003.1"/>
</dbReference>
<proteinExistence type="predicted"/>
<evidence type="ECO:0000313" key="3">
    <source>
        <dbReference type="Proteomes" id="UP000244906"/>
    </source>
</evidence>
<reference evidence="2 3" key="1">
    <citation type="submission" date="2018-04" db="EMBL/GenBank/DDBJ databases">
        <title>Thalassorhabdus spongiae gen. nov., sp. nov., isolated from a marine sponge in South-West Iceland.</title>
        <authorList>
            <person name="Knobloch S."/>
            <person name="Daussin A."/>
            <person name="Johannsson R."/>
            <person name="Marteinsson V.T."/>
        </authorList>
    </citation>
    <scope>NUCLEOTIDE SEQUENCE [LARGE SCALE GENOMIC DNA]</scope>
    <source>
        <strain evidence="2 3">Hp12</strain>
    </source>
</reference>
<protein>
    <submittedName>
        <fullName evidence="2">Uncharacterized protein</fullName>
    </submittedName>
</protein>
<organism evidence="2 3">
    <name type="scientific">Pelagibaculum spongiae</name>
    <dbReference type="NCBI Taxonomy" id="2080658"/>
    <lineage>
        <taxon>Bacteria</taxon>
        <taxon>Pseudomonadati</taxon>
        <taxon>Pseudomonadota</taxon>
        <taxon>Gammaproteobacteria</taxon>
        <taxon>Oceanospirillales</taxon>
        <taxon>Pelagibaculum</taxon>
    </lineage>
</organism>
<feature type="region of interest" description="Disordered" evidence="1">
    <location>
        <begin position="205"/>
        <end position="229"/>
    </location>
</feature>
<comment type="caution">
    <text evidence="2">The sequence shown here is derived from an EMBL/GenBank/DDBJ whole genome shotgun (WGS) entry which is preliminary data.</text>
</comment>
<sequence>MKRFTTILPLLLSIGLIGCSSDSDNTQTSTPGTVNFQPGQVGISITQINEPSLLYPELEEPYGRPLLHNGIFYLTSYDNNAILGFTGIPKTNNPTPAFILKGDQTLRPNSIESNSSQFFIESSYQGGDILVYNTAPTSNATLEPDFVLGGPGCSASALSNTTDISVTEDYLLSADRQNARIMIWNLPITENNQPADLVLGQSDFTHCTENDDDQNDTKDATPSARTLDNPTSVWSDGTRIIAADSDNSRVLIWNTFPTANFAPADLVLGQNNFINDAPNDVNQDGLTDTNPDLSVFKQNYEYIHSNGTQICLGDSGNNRILIWNQFPTQNMQPASMALTESETLFDDASLCSFVGDKLIIGDYGNARWVILGN</sequence>
<gene>
    <name evidence="2" type="ORF">DC094_10585</name>
</gene>
<dbReference type="Proteomes" id="UP000244906">
    <property type="component" value="Unassembled WGS sequence"/>
</dbReference>
<dbReference type="EMBL" id="QDDL01000003">
    <property type="protein sequence ID" value="PVZ69738.1"/>
    <property type="molecule type" value="Genomic_DNA"/>
</dbReference>
<dbReference type="AlphaFoldDB" id="A0A2V1GXL2"/>
<dbReference type="OrthoDB" id="9811352at2"/>
<name>A0A2V1GXL2_9GAMM</name>
<dbReference type="PROSITE" id="PS51257">
    <property type="entry name" value="PROKAR_LIPOPROTEIN"/>
    <property type="match status" value="1"/>
</dbReference>
<dbReference type="SUPFAM" id="SSF63825">
    <property type="entry name" value="YWTD domain"/>
    <property type="match status" value="1"/>
</dbReference>
<evidence type="ECO:0000313" key="2">
    <source>
        <dbReference type="EMBL" id="PVZ69738.1"/>
    </source>
</evidence>
<accession>A0A2V1GXL2</accession>
<evidence type="ECO:0000256" key="1">
    <source>
        <dbReference type="SAM" id="MobiDB-lite"/>
    </source>
</evidence>
<keyword evidence="3" id="KW-1185">Reference proteome</keyword>